<name>A0ACC2F6R0_DALPE</name>
<sequence>MEEFGSALEKNVADLTVMDVYDIAAVVGQEFERIIDQYGCEALSRLMPKVVRVLEILEVMVSRNSISPETEELRLELDKLRLERMDRLEKEKKHKKELELVEDVWRGEAQDLLSQIAQLQEENKTLLTNMSIKDPMSEEDLQRHEGMSERERQVMKKLKEVVDKQRDEIRAKDRKLTLKNEDIEALQQQQSRLMKINHDLRHKISVVEAQGKALIEQKVELEAGAQARVQEMGALWQEVTRLRERLQRNAPAHAPEELSPQPPSPAQTGSPPSEIGAEVEGWPERERYPTEMLLPGYNPSPRLPSLDDDDEEENVEEEAVLLWEAMCDEDTPALFQHFTKEALLDEEIGGLDQKDPNRPRFTLQELRDVLHERNELKAKVFMLQEEIAYYKSEDAEDGTDPPAPSPEQLRVRPRSGAQPESGIKRLFSFFSRDKRRNSQRSAQFDDSFSSWAEKDEVYTEQAQEALQHL</sequence>
<organism evidence="1 2">
    <name type="scientific">Dallia pectoralis</name>
    <name type="common">Alaska blackfish</name>
    <dbReference type="NCBI Taxonomy" id="75939"/>
    <lineage>
        <taxon>Eukaryota</taxon>
        <taxon>Metazoa</taxon>
        <taxon>Chordata</taxon>
        <taxon>Craniata</taxon>
        <taxon>Vertebrata</taxon>
        <taxon>Euteleostomi</taxon>
        <taxon>Actinopterygii</taxon>
        <taxon>Neopterygii</taxon>
        <taxon>Teleostei</taxon>
        <taxon>Protacanthopterygii</taxon>
        <taxon>Esociformes</taxon>
        <taxon>Umbridae</taxon>
        <taxon>Dallia</taxon>
    </lineage>
</organism>
<evidence type="ECO:0000313" key="1">
    <source>
        <dbReference type="EMBL" id="KAJ7987034.1"/>
    </source>
</evidence>
<keyword evidence="2" id="KW-1185">Reference proteome</keyword>
<evidence type="ECO:0000313" key="2">
    <source>
        <dbReference type="Proteomes" id="UP001157502"/>
    </source>
</evidence>
<accession>A0ACC2F6R0</accession>
<dbReference type="Proteomes" id="UP001157502">
    <property type="component" value="Chromosome 33"/>
</dbReference>
<comment type="caution">
    <text evidence="1">The sequence shown here is derived from an EMBL/GenBank/DDBJ whole genome shotgun (WGS) entry which is preliminary data.</text>
</comment>
<proteinExistence type="predicted"/>
<dbReference type="EMBL" id="CM055760">
    <property type="protein sequence ID" value="KAJ7987034.1"/>
    <property type="molecule type" value="Genomic_DNA"/>
</dbReference>
<reference evidence="1" key="1">
    <citation type="submission" date="2021-05" db="EMBL/GenBank/DDBJ databases">
        <authorList>
            <person name="Pan Q."/>
            <person name="Jouanno E."/>
            <person name="Zahm M."/>
            <person name="Klopp C."/>
            <person name="Cabau C."/>
            <person name="Louis A."/>
            <person name="Berthelot C."/>
            <person name="Parey E."/>
            <person name="Roest Crollius H."/>
            <person name="Montfort J."/>
            <person name="Robinson-Rechavi M."/>
            <person name="Bouchez O."/>
            <person name="Lampietro C."/>
            <person name="Lopez Roques C."/>
            <person name="Donnadieu C."/>
            <person name="Postlethwait J."/>
            <person name="Bobe J."/>
            <person name="Dillon D."/>
            <person name="Chandos A."/>
            <person name="von Hippel F."/>
            <person name="Guiguen Y."/>
        </authorList>
    </citation>
    <scope>NUCLEOTIDE SEQUENCE</scope>
    <source>
        <strain evidence="1">YG-Jan2019</strain>
    </source>
</reference>
<protein>
    <submittedName>
        <fullName evidence="1">Uncharacterized protein</fullName>
    </submittedName>
</protein>
<gene>
    <name evidence="1" type="ORF">DPEC_G00334570</name>
</gene>